<proteinExistence type="predicted"/>
<accession>A0A0C2XHZ2</accession>
<name>A0A0C2XHZ2_AMAMK</name>
<evidence type="ECO:0000313" key="3">
    <source>
        <dbReference type="Proteomes" id="UP000054549"/>
    </source>
</evidence>
<sequence>MKLNYIMLPENFQPRSRPGHRVKKVSQTFSPVSIADRRVQGEAKKTATVAGNAKKNDEARAEEFTKFVKTLNKKVAAQHRAPPAAVGDVEADAAPRPMRTSDRRAAWLARSADAASSGSRLLRKRKAAKSATEPICRHAVKQVKAEAMSSRVKLEDIHQLHNPVNQTQVVANVIDANHTNQHQTLVGPTDARLDNDGIRYHRLPGANTIRNQLFPHNVMAHHDVLFPGPGILNHDYLELEHTAIACVNMGMDEPMDISPDFPSRVADYDYRDLERTALACAYAAMDEPMDTTLDDTQGPMAYVVHQNIPPLIGFVGNLQEPQFDHAVTFQQPVYETLRPPDHQQLIDLDYHLWHPAYAHIPNQIVPPQPHQEHFVNENLPLHHYYQAGHYPQGEEYLGILPDFGHNAPIHPVVQQVFYEQDIPGMTPVQQQPEMIHHQPIGHAVHFHPAVQEDRIDQGLFHQHINGLVLEHGLGANWNAGRDWQDVGEEVQHDDTGFFVDVFGGNVREQEALNRHTGEARTLDLFEELFGDDGEDEDNDNEEENELTTIF</sequence>
<evidence type="ECO:0000313" key="2">
    <source>
        <dbReference type="EMBL" id="KIL69066.1"/>
    </source>
</evidence>
<keyword evidence="3" id="KW-1185">Reference proteome</keyword>
<dbReference type="HOGENOM" id="CLU_597119_0_0_1"/>
<dbReference type="Proteomes" id="UP000054549">
    <property type="component" value="Unassembled WGS sequence"/>
</dbReference>
<reference evidence="2 3" key="1">
    <citation type="submission" date="2014-04" db="EMBL/GenBank/DDBJ databases">
        <title>Evolutionary Origins and Diversification of the Mycorrhizal Mutualists.</title>
        <authorList>
            <consortium name="DOE Joint Genome Institute"/>
            <consortium name="Mycorrhizal Genomics Consortium"/>
            <person name="Kohler A."/>
            <person name="Kuo A."/>
            <person name="Nagy L.G."/>
            <person name="Floudas D."/>
            <person name="Copeland A."/>
            <person name="Barry K.W."/>
            <person name="Cichocki N."/>
            <person name="Veneault-Fourrey C."/>
            <person name="LaButti K."/>
            <person name="Lindquist E.A."/>
            <person name="Lipzen A."/>
            <person name="Lundell T."/>
            <person name="Morin E."/>
            <person name="Murat C."/>
            <person name="Riley R."/>
            <person name="Ohm R."/>
            <person name="Sun H."/>
            <person name="Tunlid A."/>
            <person name="Henrissat B."/>
            <person name="Grigoriev I.V."/>
            <person name="Hibbett D.S."/>
            <person name="Martin F."/>
        </authorList>
    </citation>
    <scope>NUCLEOTIDE SEQUENCE [LARGE SCALE GENOMIC DNA]</scope>
    <source>
        <strain evidence="2 3">Koide BX008</strain>
    </source>
</reference>
<organism evidence="2 3">
    <name type="scientific">Amanita muscaria (strain Koide BX008)</name>
    <dbReference type="NCBI Taxonomy" id="946122"/>
    <lineage>
        <taxon>Eukaryota</taxon>
        <taxon>Fungi</taxon>
        <taxon>Dikarya</taxon>
        <taxon>Basidiomycota</taxon>
        <taxon>Agaricomycotina</taxon>
        <taxon>Agaricomycetes</taxon>
        <taxon>Agaricomycetidae</taxon>
        <taxon>Agaricales</taxon>
        <taxon>Pluteineae</taxon>
        <taxon>Amanitaceae</taxon>
        <taxon>Amanita</taxon>
    </lineage>
</organism>
<feature type="region of interest" description="Disordered" evidence="1">
    <location>
        <begin position="78"/>
        <end position="98"/>
    </location>
</feature>
<dbReference type="InParanoid" id="A0A0C2XHZ2"/>
<protein>
    <submittedName>
        <fullName evidence="2">Uncharacterized protein</fullName>
    </submittedName>
</protein>
<evidence type="ECO:0000256" key="1">
    <source>
        <dbReference type="SAM" id="MobiDB-lite"/>
    </source>
</evidence>
<feature type="region of interest" description="Disordered" evidence="1">
    <location>
        <begin position="530"/>
        <end position="550"/>
    </location>
</feature>
<gene>
    <name evidence="2" type="ORF">M378DRAFT_7806</name>
</gene>
<dbReference type="EMBL" id="KN818226">
    <property type="protein sequence ID" value="KIL69066.1"/>
    <property type="molecule type" value="Genomic_DNA"/>
</dbReference>
<dbReference type="AlphaFoldDB" id="A0A0C2XHZ2"/>